<dbReference type="EMBL" id="HBGA01050634">
    <property type="protein sequence ID" value="CAD9007567.1"/>
    <property type="molecule type" value="Transcribed_RNA"/>
</dbReference>
<reference evidence="1" key="1">
    <citation type="submission" date="2021-01" db="EMBL/GenBank/DDBJ databases">
        <authorList>
            <person name="Corre E."/>
            <person name="Pelletier E."/>
            <person name="Niang G."/>
            <person name="Scheremetjew M."/>
            <person name="Finn R."/>
            <person name="Kale V."/>
            <person name="Holt S."/>
            <person name="Cochrane G."/>
            <person name="Meng A."/>
            <person name="Brown T."/>
            <person name="Cohen L."/>
        </authorList>
    </citation>
    <scope>NUCLEOTIDE SEQUENCE</scope>
    <source>
        <strain evidence="1">NIES-381</strain>
    </source>
</reference>
<sequence>MLGGEGVGGVNQAEFDTICATLGAFRFGVVVGLQQRGHHGCPHPGKTVDSEHADFDSSPLASRLFWCSIQGTKVGGLQGAPSSYHGLNICFYRLQSKPEDLRDGWVEHLQTWVNAVQIRRHSTACTRLLKG</sequence>
<protein>
    <submittedName>
        <fullName evidence="1">Uncharacterized protein</fullName>
    </submittedName>
</protein>
<proteinExistence type="predicted"/>
<organism evidence="1">
    <name type="scientific">Eutreptiella gymnastica</name>
    <dbReference type="NCBI Taxonomy" id="73025"/>
    <lineage>
        <taxon>Eukaryota</taxon>
        <taxon>Discoba</taxon>
        <taxon>Euglenozoa</taxon>
        <taxon>Euglenida</taxon>
        <taxon>Spirocuta</taxon>
        <taxon>Euglenophyceae</taxon>
        <taxon>Eutreptiales</taxon>
        <taxon>Eutreptiaceae</taxon>
        <taxon>Eutreptiella</taxon>
    </lineage>
</organism>
<gene>
    <name evidence="1" type="ORF">EGYM00392_LOCUS18660</name>
</gene>
<accession>A0A7S1IBY1</accession>
<evidence type="ECO:0000313" key="1">
    <source>
        <dbReference type="EMBL" id="CAD9007567.1"/>
    </source>
</evidence>
<dbReference type="AlphaFoldDB" id="A0A7S1IBY1"/>
<name>A0A7S1IBY1_9EUGL</name>